<name>A0A5M9HUE7_9FIRM</name>
<sequence length="125" mass="14264">MEYIIDDFKLSAESFLSLAQKVWPGDYNIEKTQKALGSTINITAYEGKRLVGCIRILTDGYYFGTITELLILPEFQKQGIGSRLLNLAKENTPTYLYFGAQPGLEEFYEKNGCRKSLQSYEISKR</sequence>
<dbReference type="EMBL" id="VMSO01000040">
    <property type="protein sequence ID" value="KAA8500163.1"/>
    <property type="molecule type" value="Genomic_DNA"/>
</dbReference>
<dbReference type="AlphaFoldDB" id="A0A5M9HUE7"/>
<dbReference type="RefSeq" id="WP_087151311.1">
    <property type="nucleotide sequence ID" value="NZ_VMSO01000040.1"/>
</dbReference>
<keyword evidence="3" id="KW-1185">Reference proteome</keyword>
<dbReference type="OrthoDB" id="9775804at2"/>
<dbReference type="Gene3D" id="3.40.630.30">
    <property type="match status" value="1"/>
</dbReference>
<proteinExistence type="predicted"/>
<keyword evidence="2" id="KW-0808">Transferase</keyword>
<evidence type="ECO:0000313" key="2">
    <source>
        <dbReference type="EMBL" id="KAA8500163.1"/>
    </source>
</evidence>
<organism evidence="2 3">
    <name type="scientific">Mediterraneibacter catenae</name>
    <dbReference type="NCBI Taxonomy" id="2594882"/>
    <lineage>
        <taxon>Bacteria</taxon>
        <taxon>Bacillati</taxon>
        <taxon>Bacillota</taxon>
        <taxon>Clostridia</taxon>
        <taxon>Lachnospirales</taxon>
        <taxon>Lachnospiraceae</taxon>
        <taxon>Mediterraneibacter</taxon>
    </lineage>
</organism>
<dbReference type="PROSITE" id="PS51186">
    <property type="entry name" value="GNAT"/>
    <property type="match status" value="1"/>
</dbReference>
<evidence type="ECO:0000313" key="3">
    <source>
        <dbReference type="Proteomes" id="UP000322025"/>
    </source>
</evidence>
<dbReference type="InterPro" id="IPR016181">
    <property type="entry name" value="Acyl_CoA_acyltransferase"/>
</dbReference>
<dbReference type="Pfam" id="PF13508">
    <property type="entry name" value="Acetyltransf_7"/>
    <property type="match status" value="1"/>
</dbReference>
<dbReference type="Proteomes" id="UP000322025">
    <property type="component" value="Unassembled WGS sequence"/>
</dbReference>
<gene>
    <name evidence="2" type="ORF">FNY66_14940</name>
</gene>
<dbReference type="GO" id="GO:0016747">
    <property type="term" value="F:acyltransferase activity, transferring groups other than amino-acyl groups"/>
    <property type="evidence" value="ECO:0007669"/>
    <property type="project" value="InterPro"/>
</dbReference>
<dbReference type="InterPro" id="IPR000182">
    <property type="entry name" value="GNAT_dom"/>
</dbReference>
<reference evidence="2" key="1">
    <citation type="submission" date="2019-07" db="EMBL/GenBank/DDBJ databases">
        <authorList>
            <person name="Wongkuna S."/>
            <person name="Scaria J."/>
        </authorList>
    </citation>
    <scope>NUCLEOTIDE SEQUENCE [LARGE SCALE GENOMIC DNA]</scope>
    <source>
        <strain evidence="2">SW178</strain>
    </source>
</reference>
<comment type="caution">
    <text evidence="2">The sequence shown here is derived from an EMBL/GenBank/DDBJ whole genome shotgun (WGS) entry which is preliminary data.</text>
</comment>
<accession>A0A5M9HUE7</accession>
<dbReference type="SUPFAM" id="SSF55729">
    <property type="entry name" value="Acyl-CoA N-acyltransferases (Nat)"/>
    <property type="match status" value="1"/>
</dbReference>
<protein>
    <submittedName>
        <fullName evidence="2">GNAT family N-acetyltransferase</fullName>
    </submittedName>
</protein>
<evidence type="ECO:0000259" key="1">
    <source>
        <dbReference type="PROSITE" id="PS51186"/>
    </source>
</evidence>
<dbReference type="CDD" id="cd04301">
    <property type="entry name" value="NAT_SF"/>
    <property type="match status" value="1"/>
</dbReference>
<feature type="domain" description="N-acetyltransferase" evidence="1">
    <location>
        <begin position="3"/>
        <end position="125"/>
    </location>
</feature>